<dbReference type="Pfam" id="PF07372">
    <property type="entry name" value="DUF1491"/>
    <property type="match status" value="1"/>
</dbReference>
<organism evidence="1">
    <name type="scientific">hydrothermal vent metagenome</name>
    <dbReference type="NCBI Taxonomy" id="652676"/>
    <lineage>
        <taxon>unclassified sequences</taxon>
        <taxon>metagenomes</taxon>
        <taxon>ecological metagenomes</taxon>
    </lineage>
</organism>
<name>A0A3B0U1E9_9ZZZZ</name>
<gene>
    <name evidence="1" type="ORF">MNBD_ALPHA11-1402</name>
</gene>
<dbReference type="AlphaFoldDB" id="A0A3B0U1E9"/>
<sequence>MTSIRAEIWCAAYVRRHNDMGTICVVSKRGDAIAGQVWIEVDHINGRSSLFIQAPDFMQTGDEVDLPFQCVFDRVENKLVQERIEREANFDPDFWLLTLESPAGEHGLNVIIPHV</sequence>
<dbReference type="EMBL" id="UOEQ01000402">
    <property type="protein sequence ID" value="VAW22173.1"/>
    <property type="molecule type" value="Genomic_DNA"/>
</dbReference>
<dbReference type="Gene3D" id="3.40.1530.20">
    <property type="entry name" value="Protein of unknown function (DUF1491)"/>
    <property type="match status" value="1"/>
</dbReference>
<proteinExistence type="predicted"/>
<reference evidence="1" key="1">
    <citation type="submission" date="2018-06" db="EMBL/GenBank/DDBJ databases">
        <authorList>
            <person name="Zhirakovskaya E."/>
        </authorList>
    </citation>
    <scope>NUCLEOTIDE SEQUENCE</scope>
</reference>
<dbReference type="InterPro" id="IPR009964">
    <property type="entry name" value="DUF1491"/>
</dbReference>
<evidence type="ECO:0000313" key="1">
    <source>
        <dbReference type="EMBL" id="VAW22173.1"/>
    </source>
</evidence>
<protein>
    <recommendedName>
        <fullName evidence="2">DUF1491 family protein</fullName>
    </recommendedName>
</protein>
<evidence type="ECO:0008006" key="2">
    <source>
        <dbReference type="Google" id="ProtNLM"/>
    </source>
</evidence>
<accession>A0A3B0U1E9</accession>